<gene>
    <name evidence="1" type="ORF">WMO39_04660</name>
</gene>
<accession>A0ABV1FA49</accession>
<organism evidence="1 2">
    <name type="scientific">Ruminococcoides intestinale</name>
    <dbReference type="NCBI Taxonomy" id="3133162"/>
    <lineage>
        <taxon>Bacteria</taxon>
        <taxon>Bacillati</taxon>
        <taxon>Bacillota</taxon>
        <taxon>Clostridia</taxon>
        <taxon>Eubacteriales</taxon>
        <taxon>Oscillospiraceae</taxon>
        <taxon>Ruminococcoides</taxon>
    </lineage>
</organism>
<dbReference type="Proteomes" id="UP001490816">
    <property type="component" value="Unassembled WGS sequence"/>
</dbReference>
<dbReference type="SUPFAM" id="SSF46894">
    <property type="entry name" value="C-terminal effector domain of the bipartite response regulators"/>
    <property type="match status" value="1"/>
</dbReference>
<proteinExistence type="predicted"/>
<dbReference type="InterPro" id="IPR016032">
    <property type="entry name" value="Sig_transdc_resp-reg_C-effctor"/>
</dbReference>
<sequence>MPRSYQHISKYEKEILELKAQGLTRKEIGAKLGFTKDQVHNFITRYNEKQRKIKAGIAIRAKGRPPKDYEITEDMKINELKYIIARKDSKIKRLEMENELMRDFLSLTERK</sequence>
<dbReference type="InterPro" id="IPR036388">
    <property type="entry name" value="WH-like_DNA-bd_sf"/>
</dbReference>
<evidence type="ECO:0000313" key="1">
    <source>
        <dbReference type="EMBL" id="MEQ2469626.1"/>
    </source>
</evidence>
<comment type="caution">
    <text evidence="1">The sequence shown here is derived from an EMBL/GenBank/DDBJ whole genome shotgun (WGS) entry which is preliminary data.</text>
</comment>
<dbReference type="Pfam" id="PF13384">
    <property type="entry name" value="HTH_23"/>
    <property type="match status" value="1"/>
</dbReference>
<evidence type="ECO:0000313" key="2">
    <source>
        <dbReference type="Proteomes" id="UP001490816"/>
    </source>
</evidence>
<reference evidence="1 2" key="1">
    <citation type="submission" date="2024-03" db="EMBL/GenBank/DDBJ databases">
        <title>Human intestinal bacterial collection.</title>
        <authorList>
            <person name="Pauvert C."/>
            <person name="Hitch T.C.A."/>
            <person name="Clavel T."/>
        </authorList>
    </citation>
    <scope>NUCLEOTIDE SEQUENCE [LARGE SCALE GENOMIC DNA]</scope>
    <source>
        <strain evidence="1 2">CLA-JM-H38</strain>
    </source>
</reference>
<dbReference type="EMBL" id="JBBMEZ010000009">
    <property type="protein sequence ID" value="MEQ2469626.1"/>
    <property type="molecule type" value="Genomic_DNA"/>
</dbReference>
<name>A0ABV1FA49_9FIRM</name>
<protein>
    <submittedName>
        <fullName evidence="1">Helix-turn-helix domain-containing protein</fullName>
    </submittedName>
</protein>
<dbReference type="Gene3D" id="1.10.10.10">
    <property type="entry name" value="Winged helix-like DNA-binding domain superfamily/Winged helix DNA-binding domain"/>
    <property type="match status" value="1"/>
</dbReference>
<keyword evidence="2" id="KW-1185">Reference proteome</keyword>
<dbReference type="RefSeq" id="WP_207658252.1">
    <property type="nucleotide sequence ID" value="NZ_JBBMEZ010000009.1"/>
</dbReference>